<organism evidence="3 4">
    <name type="scientific">Streptosporangium longisporum</name>
    <dbReference type="NCBI Taxonomy" id="46187"/>
    <lineage>
        <taxon>Bacteria</taxon>
        <taxon>Bacillati</taxon>
        <taxon>Actinomycetota</taxon>
        <taxon>Actinomycetes</taxon>
        <taxon>Streptosporangiales</taxon>
        <taxon>Streptosporangiaceae</taxon>
        <taxon>Streptosporangium</taxon>
    </lineage>
</organism>
<protein>
    <submittedName>
        <fullName evidence="3">Large subunit of N,N-dimethylformamidase</fullName>
    </submittedName>
</protein>
<proteinExistence type="predicted"/>
<feature type="region of interest" description="Disordered" evidence="1">
    <location>
        <begin position="365"/>
        <end position="399"/>
    </location>
</feature>
<feature type="domain" description="N,N-dimethylformamidase beta subunit-like C-terminal" evidence="2">
    <location>
        <begin position="310"/>
        <end position="744"/>
    </location>
</feature>
<reference evidence="4" key="1">
    <citation type="journal article" date="2019" name="Int. J. Syst. Evol. Microbiol.">
        <title>The Global Catalogue of Microorganisms (GCM) 10K type strain sequencing project: providing services to taxonomists for standard genome sequencing and annotation.</title>
        <authorList>
            <consortium name="The Broad Institute Genomics Platform"/>
            <consortium name="The Broad Institute Genome Sequencing Center for Infectious Disease"/>
            <person name="Wu L."/>
            <person name="Ma J."/>
        </authorList>
    </citation>
    <scope>NUCLEOTIDE SEQUENCE [LARGE SCALE GENOMIC DNA]</scope>
    <source>
        <strain evidence="4">JCM 3106</strain>
    </source>
</reference>
<accession>A0ABP6KID8</accession>
<dbReference type="Gene3D" id="3.40.50.880">
    <property type="match status" value="1"/>
</dbReference>
<dbReference type="InterPro" id="IPR029062">
    <property type="entry name" value="Class_I_gatase-like"/>
</dbReference>
<feature type="compositionally biased region" description="Basic and acidic residues" evidence="1">
    <location>
        <begin position="381"/>
        <end position="390"/>
    </location>
</feature>
<evidence type="ECO:0000259" key="2">
    <source>
        <dbReference type="Pfam" id="PF20254"/>
    </source>
</evidence>
<evidence type="ECO:0000313" key="4">
    <source>
        <dbReference type="Proteomes" id="UP001499930"/>
    </source>
</evidence>
<evidence type="ECO:0000313" key="3">
    <source>
        <dbReference type="EMBL" id="GAA3006125.1"/>
    </source>
</evidence>
<dbReference type="EMBL" id="BAAAWD010000007">
    <property type="protein sequence ID" value="GAA3006125.1"/>
    <property type="molecule type" value="Genomic_DNA"/>
</dbReference>
<dbReference type="InterPro" id="IPR046540">
    <property type="entry name" value="DMFA2_C"/>
</dbReference>
<evidence type="ECO:0000256" key="1">
    <source>
        <dbReference type="SAM" id="MobiDB-lite"/>
    </source>
</evidence>
<dbReference type="RefSeq" id="WP_344894488.1">
    <property type="nucleotide sequence ID" value="NZ_BAAAWD010000007.1"/>
</dbReference>
<sequence>MTTEQEPRLMAYADSWSVPPGRQVSVYASGAPGTVAVDLVDLVDETVLTPATRVPVEPRRIRTGSHLEADSVPVPADGGLALWIRPHHLGPRQVVADLSAGDWRLLLGLDEEGRPEVSAGTPAGRVRARLPGPVRRGSWSLLVAAWETTPSGTVVHLTVGDDPARDGSVRDGSTRDGPVEDGPVRDGPVEDGGVTGVRVHGKVPPPPSSPATAGVLRIGAGQDGDDPYLGRVALPLLTRGPLTAAACGPLLGLTTASGLIEHTGADLVALWDVSADPGAPLVPDLSGNGRHARAVNRPLMGLVGPGAGAGETAARTAVQFSPEDLDDAGWPETCTVTVPGDTASTVLGIRLRGPERSFVVPLIVRPAETPRGTPEGTPEGVAERSSRKEPGGTARGTADRPIAVVLPTFTYLAYANHRQSSEAEYFGDYSRVTARPITLSPTDVHLNAHRELGLSLYDSRREGGAVHHSSRLRPVLNHTADYRWWMTGAPRHFSADILLLRWLRSEGFAFDVLADEDVHAGGAALLAGYRVVLTGSHPEYVSAPERDAVSAYVSGGGRLMYLGGNGFYWATGVDPRYPHAVEVRRRGSGDWWDNEPGEDVLTSTGQPGGLWRHLGLPPQGLLGVGFAAQGWGPAPGYTRLPDSRLDEASWVFEGVETDTVGDYGLALGGAAGDEIDRAAPELGTPPGTLVLATSAGGHSHHYLAASEDSSPGEETVRADMTLRRLDGGGAVFSVGSINWIASLACRDGDIRRITRNVLSRFLLPDPP</sequence>
<comment type="caution">
    <text evidence="3">The sequence shown here is derived from an EMBL/GenBank/DDBJ whole genome shotgun (WGS) entry which is preliminary data.</text>
</comment>
<dbReference type="Proteomes" id="UP001499930">
    <property type="component" value="Unassembled WGS sequence"/>
</dbReference>
<name>A0ABP6KID8_9ACTN</name>
<keyword evidence="4" id="KW-1185">Reference proteome</keyword>
<dbReference type="Pfam" id="PF20254">
    <property type="entry name" value="DMFA2_C"/>
    <property type="match status" value="1"/>
</dbReference>
<feature type="compositionally biased region" description="Basic and acidic residues" evidence="1">
    <location>
        <begin position="162"/>
        <end position="188"/>
    </location>
</feature>
<gene>
    <name evidence="3" type="ORF">GCM10017559_29960</name>
</gene>
<feature type="region of interest" description="Disordered" evidence="1">
    <location>
        <begin position="159"/>
        <end position="191"/>
    </location>
</feature>